<accession>A0A0J8C8A7</accession>
<gene>
    <name evidence="2" type="ORF">ACM01_15925</name>
</gene>
<evidence type="ECO:0000256" key="1">
    <source>
        <dbReference type="SAM" id="MobiDB-lite"/>
    </source>
</evidence>
<dbReference type="AlphaFoldDB" id="A0A0J8C8A7"/>
<feature type="region of interest" description="Disordered" evidence="1">
    <location>
        <begin position="314"/>
        <end position="345"/>
    </location>
</feature>
<evidence type="ECO:0000313" key="2">
    <source>
        <dbReference type="EMBL" id="KMS74105.1"/>
    </source>
</evidence>
<comment type="caution">
    <text evidence="2">The sequence shown here is derived from an EMBL/GenBank/DDBJ whole genome shotgun (WGS) entry which is preliminary data.</text>
</comment>
<dbReference type="Proteomes" id="UP000037432">
    <property type="component" value="Unassembled WGS sequence"/>
</dbReference>
<sequence>MALTSSAEITLHLAAGNTIVALASGERHRWATTALELAGFTRRQGDAHRLSLDDRAQAREALTLYQTARDCQAKVTTSERPYLGDIAHVIAERLPGQWDVSIEHYPDGIIPAQLLGWVWEASPVMSALSKYRTSGAAILRDGAGTELLLAERPWDGRYVVAALLPSPDHLHVTGAGPRTVVATHAHAAAADVRSLLLPEFEQLVHLARLREVQEDLDWVREEFEPGTAPAVDLDAALDRFLTHAPYLIAAVRRAGNKPPATRDAVVLDRFEILLAARSPSGDDARSRREPGGTDEAMVVWLELGEDLIDVVRSTTVGPAEEPRPAVATSTLPKPPVAVAASGRSR</sequence>
<dbReference type="EMBL" id="LFNT01000015">
    <property type="protein sequence ID" value="KMS74105.1"/>
    <property type="molecule type" value="Genomic_DNA"/>
</dbReference>
<protein>
    <submittedName>
        <fullName evidence="2">Uncharacterized protein</fullName>
    </submittedName>
</protein>
<evidence type="ECO:0000313" key="3">
    <source>
        <dbReference type="Proteomes" id="UP000037432"/>
    </source>
</evidence>
<dbReference type="PATRIC" id="fig|1938.3.peg.9849"/>
<organism evidence="2 3">
    <name type="scientific">Streptomyces viridochromogenes</name>
    <dbReference type="NCBI Taxonomy" id="1938"/>
    <lineage>
        <taxon>Bacteria</taxon>
        <taxon>Bacillati</taxon>
        <taxon>Actinomycetota</taxon>
        <taxon>Actinomycetes</taxon>
        <taxon>Kitasatosporales</taxon>
        <taxon>Streptomycetaceae</taxon>
        <taxon>Streptomyces</taxon>
    </lineage>
</organism>
<reference evidence="2 3" key="1">
    <citation type="submission" date="2015-06" db="EMBL/GenBank/DDBJ databases">
        <authorList>
            <person name="Ju K.-S."/>
            <person name="Doroghazi J.R."/>
            <person name="Metcalf W.W."/>
        </authorList>
    </citation>
    <scope>NUCLEOTIDE SEQUENCE [LARGE SCALE GENOMIC DNA]</scope>
    <source>
        <strain evidence="2 3">NRRL 3414</strain>
    </source>
</reference>
<name>A0A0J8C8A7_STRVR</name>
<dbReference type="RefSeq" id="WP_048581870.1">
    <property type="nucleotide sequence ID" value="NZ_LFNT01000015.1"/>
</dbReference>
<dbReference type="OrthoDB" id="4041939at2"/>
<proteinExistence type="predicted"/>